<sequence>MDSSRSPDMHIGSSDVKDIPVQGLIDGADEQLNLPTEHGMVELMVSDPEDDLSLGTDAQIFSKDKIPQTSPGGSSKSAGCFFESSSDSTGPPGRNRECRKLCNIGRANSSDSILSNVSDFSRTSHDVSSLLNAMTVDPEEFLSDLGFADTELRMRIPERFFQSASSAQGIDVDSFRRTLETDDLYGSSQSQESSVWSDPGSSRIPSRFITCHTEPTNTLCMGPFSSVPLISEPEETSGESFDLMRHLRLNKPQHVTKGMYLEPVTEELEVSSVGSGTIRTRISRKLSNEEGTIIVREESLEQPNQDSELVLNVPSVIVSEKTSFDSNEPTDTNYTENNREEAVIIANLNVEESKSIPAREGTLLYYATSSSSSVEAVNSSHHSTDSDKLASITSDYSDMDELPGNAVVDFDPGVTDVSPHVAVPWHLKVANIAVQDSFELEEIGNEDFNEKESSSFVDEESGYNSKASDKRLTRENSGESSGFEEMFPDKDATSSNSCSPVLNAKESSTIEYTFVSQVRPLKALLDPEMICRAVEEKSPRATFVQRRTKSLTKQRPVDEDSFGSWISSSSSPLLKYVAGSLGSSVGQNYASTSLELVQKGSGVPSRSTEELVDPARKSKVEGCDGRVDENCNRKSKFDLEQRPLSAVSSAFDKDVDTLDKDNNVAAESKENENSNHAKSKSSFENDPHIGIGQSEVGLFVLGTPDEGSGSFVKDNKVSPESFQNQKHFNGELCAISKNEPDIAMRQTTISPVVSGTSEADDTWEEQDDKVPANSFGMGDQVNGKCFSNVPIKTDTAMNKSKVGPIIRNNVTGGYQRNISDSSLITEELVSPQSLRELADDGYFHAKLLQTNSDIENEAETCVSVAACGNLSTSSLVDNEDVSACVEQQQRKESRKALKKVDSECQKHYLHEINILEQSIKRYESNLSSEGPLDRAKAVGDTESVLVRIKEEMNAIQELRVMIGSELERMKFLLSERRRLLLAGVAKSPVCFGVSQRMADLLREQSSLNIGLSNINDELSIREKASRRARIYAQIESIKKELKEDREKCMKEFREEIKEGLVRELSEKFSTEVELLRQEVRSKDAVIKQLMKNHEQADLNQNLDHLEQS</sequence>
<feature type="region of interest" description="Disordered" evidence="2">
    <location>
        <begin position="597"/>
        <end position="627"/>
    </location>
</feature>
<feature type="region of interest" description="Disordered" evidence="2">
    <location>
        <begin position="1"/>
        <end position="28"/>
    </location>
</feature>
<name>A0A3M6TY66_POCDA</name>
<gene>
    <name evidence="4" type="ORF">pdam_00000672</name>
</gene>
<feature type="region of interest" description="Disordered" evidence="2">
    <location>
        <begin position="63"/>
        <end position="95"/>
    </location>
</feature>
<feature type="domain" description="ITPR-interacting" evidence="3">
    <location>
        <begin position="100"/>
        <end position="220"/>
    </location>
</feature>
<evidence type="ECO:0000256" key="1">
    <source>
        <dbReference type="SAM" id="Coils"/>
    </source>
</evidence>
<feature type="compositionally biased region" description="Polar residues" evidence="2">
    <location>
        <begin position="67"/>
        <end position="89"/>
    </location>
</feature>
<evidence type="ECO:0000313" key="5">
    <source>
        <dbReference type="Proteomes" id="UP000275408"/>
    </source>
</evidence>
<feature type="region of interest" description="Disordered" evidence="2">
    <location>
        <begin position="449"/>
        <end position="500"/>
    </location>
</feature>
<keyword evidence="5" id="KW-1185">Reference proteome</keyword>
<accession>A0A3M6TY66</accession>
<dbReference type="SMART" id="SM01257">
    <property type="entry name" value="KRAP_IP3R_bind"/>
    <property type="match status" value="1"/>
</dbReference>
<feature type="coiled-coil region" evidence="1">
    <location>
        <begin position="1027"/>
        <end position="1092"/>
    </location>
</feature>
<feature type="compositionally biased region" description="Basic and acidic residues" evidence="2">
    <location>
        <begin position="607"/>
        <end position="627"/>
    </location>
</feature>
<dbReference type="GO" id="GO:0005102">
    <property type="term" value="F:signaling receptor binding"/>
    <property type="evidence" value="ECO:0007669"/>
    <property type="project" value="InterPro"/>
</dbReference>
<proteinExistence type="predicted"/>
<keyword evidence="1" id="KW-0175">Coiled coil</keyword>
<dbReference type="AlphaFoldDB" id="A0A3M6TY66"/>
<dbReference type="InterPro" id="IPR029325">
    <property type="entry name" value="ITPR-bd"/>
</dbReference>
<dbReference type="InterPro" id="IPR043444">
    <property type="entry name" value="TESPA1-like"/>
</dbReference>
<evidence type="ECO:0000313" key="4">
    <source>
        <dbReference type="EMBL" id="RMX46363.1"/>
    </source>
</evidence>
<feature type="region of interest" description="Disordered" evidence="2">
    <location>
        <begin position="664"/>
        <end position="688"/>
    </location>
</feature>
<dbReference type="OrthoDB" id="6088188at2759"/>
<dbReference type="Proteomes" id="UP000275408">
    <property type="component" value="Unassembled WGS sequence"/>
</dbReference>
<feature type="compositionally biased region" description="Basic and acidic residues" evidence="2">
    <location>
        <begin position="664"/>
        <end position="687"/>
    </location>
</feature>
<reference evidence="4 5" key="1">
    <citation type="journal article" date="2018" name="Sci. Rep.">
        <title>Comparative analysis of the Pocillopora damicornis genome highlights role of immune system in coral evolution.</title>
        <authorList>
            <person name="Cunning R."/>
            <person name="Bay R.A."/>
            <person name="Gillette P."/>
            <person name="Baker A.C."/>
            <person name="Traylor-Knowles N."/>
        </authorList>
    </citation>
    <scope>NUCLEOTIDE SEQUENCE [LARGE SCALE GENOMIC DNA]</scope>
    <source>
        <strain evidence="4">RSMAS</strain>
        <tissue evidence="4">Whole animal</tissue>
    </source>
</reference>
<protein>
    <recommendedName>
        <fullName evidence="3">ITPR-interacting domain-containing protein</fullName>
    </recommendedName>
</protein>
<dbReference type="Pfam" id="PF14722">
    <property type="entry name" value="KRAP_IP3R_bind"/>
    <property type="match status" value="1"/>
</dbReference>
<organism evidence="4 5">
    <name type="scientific">Pocillopora damicornis</name>
    <name type="common">Cauliflower coral</name>
    <name type="synonym">Millepora damicornis</name>
    <dbReference type="NCBI Taxonomy" id="46731"/>
    <lineage>
        <taxon>Eukaryota</taxon>
        <taxon>Metazoa</taxon>
        <taxon>Cnidaria</taxon>
        <taxon>Anthozoa</taxon>
        <taxon>Hexacorallia</taxon>
        <taxon>Scleractinia</taxon>
        <taxon>Astrocoeniina</taxon>
        <taxon>Pocilloporidae</taxon>
        <taxon>Pocillopora</taxon>
    </lineage>
</organism>
<comment type="caution">
    <text evidence="4">The sequence shown here is derived from an EMBL/GenBank/DDBJ whole genome shotgun (WGS) entry which is preliminary data.</text>
</comment>
<dbReference type="EMBL" id="RCHS01002704">
    <property type="protein sequence ID" value="RMX46363.1"/>
    <property type="molecule type" value="Genomic_DNA"/>
</dbReference>
<evidence type="ECO:0000259" key="3">
    <source>
        <dbReference type="SMART" id="SM01257"/>
    </source>
</evidence>
<dbReference type="PANTHER" id="PTHR17469">
    <property type="entry name" value="SPERM SPECIFIC ANTIGEN 2-RELATED"/>
    <property type="match status" value="1"/>
</dbReference>
<dbReference type="PANTHER" id="PTHR17469:SF15">
    <property type="entry name" value="ITPR-INTERACTING DOMAIN-CONTAINING PROTEIN"/>
    <property type="match status" value="1"/>
</dbReference>
<feature type="compositionally biased region" description="Basic and acidic residues" evidence="2">
    <location>
        <begin position="467"/>
        <end position="477"/>
    </location>
</feature>
<evidence type="ECO:0000256" key="2">
    <source>
        <dbReference type="SAM" id="MobiDB-lite"/>
    </source>
</evidence>